<name>A0ABD3PY24_9STRA</name>
<keyword evidence="2" id="KW-1185">Reference proteome</keyword>
<dbReference type="Proteomes" id="UP001530315">
    <property type="component" value="Unassembled WGS sequence"/>
</dbReference>
<dbReference type="AlphaFoldDB" id="A0ABD3PY24"/>
<evidence type="ECO:0000313" key="1">
    <source>
        <dbReference type="EMBL" id="KAL3792943.1"/>
    </source>
</evidence>
<gene>
    <name evidence="1" type="ORF">ACHAW5_006850</name>
</gene>
<reference evidence="1 2" key="1">
    <citation type="submission" date="2024-10" db="EMBL/GenBank/DDBJ databases">
        <title>Updated reference genomes for cyclostephanoid diatoms.</title>
        <authorList>
            <person name="Roberts W.R."/>
            <person name="Alverson A.J."/>
        </authorList>
    </citation>
    <scope>NUCLEOTIDE SEQUENCE [LARGE SCALE GENOMIC DNA]</scope>
    <source>
        <strain evidence="1 2">AJA276-08</strain>
    </source>
</reference>
<comment type="caution">
    <text evidence="1">The sequence shown here is derived from an EMBL/GenBank/DDBJ whole genome shotgun (WGS) entry which is preliminary data.</text>
</comment>
<evidence type="ECO:0000313" key="2">
    <source>
        <dbReference type="Proteomes" id="UP001530315"/>
    </source>
</evidence>
<sequence length="75" mass="8717">MEKLPTFGKRLEDSLTKITTCRIGQKWLDHTSAQCHHVVIWLFLFIYGNLTSCGNNICRAPSKIIFVWKRMVAHL</sequence>
<protein>
    <submittedName>
        <fullName evidence="1">Uncharacterized protein</fullName>
    </submittedName>
</protein>
<proteinExistence type="predicted"/>
<organism evidence="1 2">
    <name type="scientific">Stephanodiscus triporus</name>
    <dbReference type="NCBI Taxonomy" id="2934178"/>
    <lineage>
        <taxon>Eukaryota</taxon>
        <taxon>Sar</taxon>
        <taxon>Stramenopiles</taxon>
        <taxon>Ochrophyta</taxon>
        <taxon>Bacillariophyta</taxon>
        <taxon>Coscinodiscophyceae</taxon>
        <taxon>Thalassiosirophycidae</taxon>
        <taxon>Stephanodiscales</taxon>
        <taxon>Stephanodiscaceae</taxon>
        <taxon>Stephanodiscus</taxon>
    </lineage>
</organism>
<dbReference type="EMBL" id="JALLAZ020000535">
    <property type="protein sequence ID" value="KAL3792943.1"/>
    <property type="molecule type" value="Genomic_DNA"/>
</dbReference>
<accession>A0ABD3PY24</accession>